<dbReference type="PANTHER" id="PTHR47435:SF4">
    <property type="entry name" value="KELCH REPEAT PROTEIN (AFU_ORTHOLOGUE AFUA_5G12780)"/>
    <property type="match status" value="1"/>
</dbReference>
<dbReference type="Gene3D" id="2.120.10.80">
    <property type="entry name" value="Kelch-type beta propeller"/>
    <property type="match status" value="2"/>
</dbReference>
<dbReference type="SUPFAM" id="SSF117281">
    <property type="entry name" value="Kelch motif"/>
    <property type="match status" value="2"/>
</dbReference>
<gene>
    <name evidence="3" type="ORF">N7532_000084</name>
</gene>
<dbReference type="GeneID" id="81351567"/>
<dbReference type="EMBL" id="JAPQKI010000001">
    <property type="protein sequence ID" value="KAJ5112039.1"/>
    <property type="molecule type" value="Genomic_DNA"/>
</dbReference>
<reference evidence="3" key="2">
    <citation type="journal article" date="2023" name="IMA Fungus">
        <title>Comparative genomic study of the Penicillium genus elucidates a diverse pangenome and 15 lateral gene transfer events.</title>
        <authorList>
            <person name="Petersen C."/>
            <person name="Sorensen T."/>
            <person name="Nielsen M.R."/>
            <person name="Sondergaard T.E."/>
            <person name="Sorensen J.L."/>
            <person name="Fitzpatrick D.A."/>
            <person name="Frisvad J.C."/>
            <person name="Nielsen K.L."/>
        </authorList>
    </citation>
    <scope>NUCLEOTIDE SEQUENCE</scope>
    <source>
        <strain evidence="3">IBT 30761</strain>
    </source>
</reference>
<evidence type="ECO:0000313" key="3">
    <source>
        <dbReference type="EMBL" id="KAJ5112039.1"/>
    </source>
</evidence>
<accession>A0A9W9G4T1</accession>
<keyword evidence="4" id="KW-1185">Reference proteome</keyword>
<dbReference type="PANTHER" id="PTHR47435">
    <property type="entry name" value="KELCH REPEAT PROTEIN (AFU_ORTHOLOGUE AFUA_5G12780)"/>
    <property type="match status" value="1"/>
</dbReference>
<dbReference type="RefSeq" id="XP_056479812.1">
    <property type="nucleotide sequence ID" value="XM_056612588.1"/>
</dbReference>
<reference evidence="3" key="1">
    <citation type="submission" date="2022-11" db="EMBL/GenBank/DDBJ databases">
        <authorList>
            <person name="Petersen C."/>
        </authorList>
    </citation>
    <scope>NUCLEOTIDE SEQUENCE</scope>
    <source>
        <strain evidence="3">IBT 30761</strain>
    </source>
</reference>
<comment type="caution">
    <text evidence="3">The sequence shown here is derived from an EMBL/GenBank/DDBJ whole genome shotgun (WGS) entry which is preliminary data.</text>
</comment>
<evidence type="ECO:0000256" key="2">
    <source>
        <dbReference type="ARBA" id="ARBA00023004"/>
    </source>
</evidence>
<proteinExistence type="predicted"/>
<evidence type="ECO:0000313" key="4">
    <source>
        <dbReference type="Proteomes" id="UP001149074"/>
    </source>
</evidence>
<dbReference type="Pfam" id="PF24681">
    <property type="entry name" value="Kelch_KLHDC2_KLHL20_DRC7"/>
    <property type="match status" value="1"/>
</dbReference>
<evidence type="ECO:0008006" key="5">
    <source>
        <dbReference type="Google" id="ProtNLM"/>
    </source>
</evidence>
<protein>
    <recommendedName>
        <fullName evidence="5">Kelch repeat protein</fullName>
    </recommendedName>
</protein>
<dbReference type="InterPro" id="IPR015915">
    <property type="entry name" value="Kelch-typ_b-propeller"/>
</dbReference>
<dbReference type="AlphaFoldDB" id="A0A9W9G4T1"/>
<evidence type="ECO:0000256" key="1">
    <source>
        <dbReference type="ARBA" id="ARBA00022737"/>
    </source>
</evidence>
<dbReference type="Proteomes" id="UP001149074">
    <property type="component" value="Unassembled WGS sequence"/>
</dbReference>
<sequence>MTGGIWTKLSSDNEVPRSSQTLAVLGNNAYIYGGELRPREPVDSTVYSIQLSPSNFFQRPWKRHISNPCTASLNKEPSAIAPSLSPQPRVGAASTALNGKIYIFSGRGGTAMAPIEEHGSFWEFTPSTQTWAELKVANPKHPYPTGRSYHALTNNGSETIYLHAGCPTKGRLGDLWSFNIHTRTWKELLPAPAPERGGTSIAYSQGKIFRMNGFDGNKEQGGAIDVFDMATNAWSTISYSPDGVSGPSSRSVSCLLALSIAGRPSLITMFGERDPSSLGHQGAGKMLADVWVFDIGSEVWRKVLVEGERPEGRGWFDAGVVADSEGASVVVHGGLAESNERLGDVWRLDFAI</sequence>
<organism evidence="3 4">
    <name type="scientific">Penicillium argentinense</name>
    <dbReference type="NCBI Taxonomy" id="1131581"/>
    <lineage>
        <taxon>Eukaryota</taxon>
        <taxon>Fungi</taxon>
        <taxon>Dikarya</taxon>
        <taxon>Ascomycota</taxon>
        <taxon>Pezizomycotina</taxon>
        <taxon>Eurotiomycetes</taxon>
        <taxon>Eurotiomycetidae</taxon>
        <taxon>Eurotiales</taxon>
        <taxon>Aspergillaceae</taxon>
        <taxon>Penicillium</taxon>
    </lineage>
</organism>
<dbReference type="GO" id="GO:0019760">
    <property type="term" value="P:glucosinolate metabolic process"/>
    <property type="evidence" value="ECO:0007669"/>
    <property type="project" value="UniProtKB-ARBA"/>
</dbReference>
<name>A0A9W9G4T1_9EURO</name>
<dbReference type="OrthoDB" id="10250130at2759"/>
<keyword evidence="2" id="KW-0408">Iron</keyword>
<keyword evidence="1" id="KW-0677">Repeat</keyword>